<evidence type="ECO:0000259" key="5">
    <source>
        <dbReference type="SMART" id="SM00856"/>
    </source>
</evidence>
<dbReference type="InterPro" id="IPR006501">
    <property type="entry name" value="Pectinesterase_inhib_dom"/>
</dbReference>
<dbReference type="PANTHER" id="PTHR35357:SF17">
    <property type="entry name" value="PECTINESTERASE INHIBITOR 12"/>
    <property type="match status" value="1"/>
</dbReference>
<dbReference type="InterPro" id="IPR035513">
    <property type="entry name" value="Invertase/methylesterase_inhib"/>
</dbReference>
<proteinExistence type="inferred from homology"/>
<comment type="similarity">
    <text evidence="3">Belongs to the PMEI family.</text>
</comment>
<dbReference type="Pfam" id="PF04043">
    <property type="entry name" value="PMEI"/>
    <property type="match status" value="1"/>
</dbReference>
<dbReference type="RefSeq" id="XP_015871953.4">
    <property type="nucleotide sequence ID" value="XM_016016467.4"/>
</dbReference>
<evidence type="ECO:0000256" key="1">
    <source>
        <dbReference type="ARBA" id="ARBA00022729"/>
    </source>
</evidence>
<name>A0A6P3ZAC4_ZIZJJ</name>
<protein>
    <submittedName>
        <fullName evidence="7">Invertase inhibitor</fullName>
    </submittedName>
</protein>
<keyword evidence="2" id="KW-1015">Disulfide bond</keyword>
<dbReference type="SUPFAM" id="SSF101148">
    <property type="entry name" value="Plant invertase/pectin methylesterase inhibitor"/>
    <property type="match status" value="1"/>
</dbReference>
<dbReference type="CDD" id="cd15795">
    <property type="entry name" value="PMEI-Pla_a_1_like"/>
    <property type="match status" value="1"/>
</dbReference>
<gene>
    <name evidence="7" type="primary">LOC107409034</name>
</gene>
<feature type="signal peptide" evidence="4">
    <location>
        <begin position="1"/>
        <end position="26"/>
    </location>
</feature>
<feature type="chain" id="PRO_5045074189" evidence="4">
    <location>
        <begin position="27"/>
        <end position="188"/>
    </location>
</feature>
<keyword evidence="6" id="KW-1185">Reference proteome</keyword>
<keyword evidence="1 4" id="KW-0732">Signal</keyword>
<evidence type="ECO:0000256" key="4">
    <source>
        <dbReference type="SAM" id="SignalP"/>
    </source>
</evidence>
<evidence type="ECO:0000313" key="6">
    <source>
        <dbReference type="Proteomes" id="UP001652623"/>
    </source>
</evidence>
<evidence type="ECO:0000256" key="2">
    <source>
        <dbReference type="ARBA" id="ARBA00023157"/>
    </source>
</evidence>
<dbReference type="Proteomes" id="UP001652623">
    <property type="component" value="Chromosome 6"/>
</dbReference>
<sequence length="188" mass="20929">MVNSLSSIFNIIFLLTMILSFRCSFGSDFLHSSCKKAAKSDRSFSYNFCVESLKANPKSQTAKSIEELFIVSFELTISNASEVASYVSKLLKDKKFDGYARGCLHVCLELYSDAVYSLKEALRDYIKSKDLSNANVEISAALDASTTCEDGFKERKGLVSPLTKENNFYFQLTAIALTFSSMVHVGHK</sequence>
<dbReference type="Gene3D" id="1.20.140.40">
    <property type="entry name" value="Invertase/pectin methylesterase inhibitor family protein"/>
    <property type="match status" value="1"/>
</dbReference>
<dbReference type="GeneID" id="107409034"/>
<feature type="domain" description="Pectinesterase inhibitor" evidence="5">
    <location>
        <begin position="25"/>
        <end position="179"/>
    </location>
</feature>
<evidence type="ECO:0000313" key="7">
    <source>
        <dbReference type="RefSeq" id="XP_015871953.4"/>
    </source>
</evidence>
<accession>A0A6P3ZAC4</accession>
<dbReference type="NCBIfam" id="TIGR01614">
    <property type="entry name" value="PME_inhib"/>
    <property type="match status" value="1"/>
</dbReference>
<reference evidence="7" key="1">
    <citation type="submission" date="2025-08" db="UniProtKB">
        <authorList>
            <consortium name="RefSeq"/>
        </authorList>
    </citation>
    <scope>IDENTIFICATION</scope>
    <source>
        <tissue evidence="7">Seedling</tissue>
    </source>
</reference>
<evidence type="ECO:0000256" key="3">
    <source>
        <dbReference type="ARBA" id="ARBA00038471"/>
    </source>
</evidence>
<organism evidence="6 7">
    <name type="scientific">Ziziphus jujuba</name>
    <name type="common">Chinese jujube</name>
    <name type="synonym">Ziziphus sativa</name>
    <dbReference type="NCBI Taxonomy" id="326968"/>
    <lineage>
        <taxon>Eukaryota</taxon>
        <taxon>Viridiplantae</taxon>
        <taxon>Streptophyta</taxon>
        <taxon>Embryophyta</taxon>
        <taxon>Tracheophyta</taxon>
        <taxon>Spermatophyta</taxon>
        <taxon>Magnoliopsida</taxon>
        <taxon>eudicotyledons</taxon>
        <taxon>Gunneridae</taxon>
        <taxon>Pentapetalae</taxon>
        <taxon>rosids</taxon>
        <taxon>fabids</taxon>
        <taxon>Rosales</taxon>
        <taxon>Rhamnaceae</taxon>
        <taxon>Paliureae</taxon>
        <taxon>Ziziphus</taxon>
    </lineage>
</organism>
<dbReference type="PANTHER" id="PTHR35357">
    <property type="entry name" value="OS02G0537100 PROTEIN"/>
    <property type="match status" value="1"/>
</dbReference>
<dbReference type="SMART" id="SM00856">
    <property type="entry name" value="PMEI"/>
    <property type="match status" value="1"/>
</dbReference>
<dbReference type="InterPro" id="IPR034088">
    <property type="entry name" value="Pla_a_1-like"/>
</dbReference>